<dbReference type="GeneTree" id="ENSGT00940000155053"/>
<dbReference type="InterPro" id="IPR019775">
    <property type="entry name" value="WD40_repeat_CS"/>
</dbReference>
<dbReference type="STRING" id="7757.ENSPMAP00000004883"/>
<feature type="region of interest" description="Disordered" evidence="5">
    <location>
        <begin position="257"/>
        <end position="302"/>
    </location>
</feature>
<sequence length="614" mass="68324">VTIIDDAEDQYRYEEVSIADEGSAQDADEDLDFAVRSLQELSEDVQATVRRQGVGEKPPVTRQLEAIDDFVRNFLFRMGMSRTLDCFQSEWYELQEKEQLGKAEQGTVSDVYIQNQELHDKLTSLHRDLAKFQDATRQTQDMLVTLRKERDHHRMHHQRVLQEKNRLLNDLKRLQKHYASYEPALRSLREKYEAALKEKMLTKLERDRAVGQIAGLQATLHSLESGLEEPTPIIAGTCKLQIITTKNTSEVAHKCKDATETGVEGPSQRRLREARQQGVAPADEPAKSSAARHPKDSEFPVDTRVNPLLGQVQKQPSDAMRSGSLRISQTLKAHEMPVSSMALHPRKEIIVTASDDQLWKMWSIPNGDIIMTGQGHTDWIGDCDFNPTGTNLATGGGDSTVKVWDFSQGACVLTLEGHGHAVWGCSWHSCGDFIASSSMDNSSKVWDVNSERCRQTLRGHTDSVNSVEFLPYSSTLLTSSADKTLSLWDARTGRCAQIFYGHLHSCNHGTFNLKGDTVVSCDSYGVIKVWDVRKGTATMTLNLGPHPANRLSFHPSGHVMAVASDDACVRIVDLLTGHVETLSGHEDAVQAVVFSPDGDTLFSGGSDGTIRMWE</sequence>
<dbReference type="InterPro" id="IPR001680">
    <property type="entry name" value="WD40_rpt"/>
</dbReference>
<dbReference type="FunFam" id="2.130.10.10:FF:001413">
    <property type="entry name" value="sperm-associated antigen 16 protein"/>
    <property type="match status" value="1"/>
</dbReference>
<dbReference type="SUPFAM" id="SSF50978">
    <property type="entry name" value="WD40 repeat-like"/>
    <property type="match status" value="1"/>
</dbReference>
<dbReference type="PROSITE" id="PS50082">
    <property type="entry name" value="WD_REPEATS_2"/>
    <property type="match status" value="6"/>
</dbReference>
<feature type="repeat" description="WD" evidence="3">
    <location>
        <begin position="582"/>
        <end position="614"/>
    </location>
</feature>
<dbReference type="AlphaFoldDB" id="S4RI51"/>
<dbReference type="CDD" id="cd00200">
    <property type="entry name" value="WD40"/>
    <property type="match status" value="1"/>
</dbReference>
<dbReference type="InterPro" id="IPR050995">
    <property type="entry name" value="WD-F-box_domain-protein"/>
</dbReference>
<dbReference type="Pfam" id="PF00400">
    <property type="entry name" value="WD40"/>
    <property type="match status" value="7"/>
</dbReference>
<keyword evidence="4" id="KW-0175">Coiled coil</keyword>
<dbReference type="InterPro" id="IPR020472">
    <property type="entry name" value="WD40_PAC1"/>
</dbReference>
<dbReference type="GO" id="GO:1990716">
    <property type="term" value="C:axonemal central apparatus"/>
    <property type="evidence" value="ECO:0007669"/>
    <property type="project" value="TreeGrafter"/>
</dbReference>
<keyword evidence="2" id="KW-0677">Repeat</keyword>
<dbReference type="PANTHER" id="PTHR14604">
    <property type="entry name" value="WD40 REPEAT PF20"/>
    <property type="match status" value="1"/>
</dbReference>
<dbReference type="PROSITE" id="PS00678">
    <property type="entry name" value="WD_REPEATS_1"/>
    <property type="match status" value="3"/>
</dbReference>
<evidence type="ECO:0000256" key="4">
    <source>
        <dbReference type="SAM" id="Coils"/>
    </source>
</evidence>
<dbReference type="PANTHER" id="PTHR14604:SF3">
    <property type="entry name" value="SPERM-ASSOCIATED ANTIGEN 16 PROTEIN"/>
    <property type="match status" value="1"/>
</dbReference>
<feature type="repeat" description="WD" evidence="3">
    <location>
        <begin position="373"/>
        <end position="414"/>
    </location>
</feature>
<evidence type="ECO:0000256" key="2">
    <source>
        <dbReference type="ARBA" id="ARBA00022737"/>
    </source>
</evidence>
<accession>S4RI51</accession>
<dbReference type="SMART" id="SM00320">
    <property type="entry name" value="WD40"/>
    <property type="match status" value="7"/>
</dbReference>
<reference evidence="6" key="2">
    <citation type="submission" date="2025-09" db="UniProtKB">
        <authorList>
            <consortium name="Ensembl"/>
        </authorList>
    </citation>
    <scope>IDENTIFICATION</scope>
</reference>
<keyword evidence="1 3" id="KW-0853">WD repeat</keyword>
<organism evidence="6">
    <name type="scientific">Petromyzon marinus</name>
    <name type="common">Sea lamprey</name>
    <dbReference type="NCBI Taxonomy" id="7757"/>
    <lineage>
        <taxon>Eukaryota</taxon>
        <taxon>Metazoa</taxon>
        <taxon>Chordata</taxon>
        <taxon>Craniata</taxon>
        <taxon>Vertebrata</taxon>
        <taxon>Cyclostomata</taxon>
        <taxon>Hyperoartia</taxon>
        <taxon>Petromyzontiformes</taxon>
        <taxon>Petromyzontidae</taxon>
        <taxon>Petromyzon</taxon>
    </lineage>
</organism>
<reference evidence="6" key="1">
    <citation type="submission" date="2025-08" db="UniProtKB">
        <authorList>
            <consortium name="Ensembl"/>
        </authorList>
    </citation>
    <scope>IDENTIFICATION</scope>
</reference>
<evidence type="ECO:0000256" key="1">
    <source>
        <dbReference type="ARBA" id="ARBA00022574"/>
    </source>
</evidence>
<dbReference type="InterPro" id="IPR015943">
    <property type="entry name" value="WD40/YVTN_repeat-like_dom_sf"/>
</dbReference>
<feature type="repeat" description="WD" evidence="3">
    <location>
        <begin position="499"/>
        <end position="540"/>
    </location>
</feature>
<dbReference type="Ensembl" id="ENSPMAT00000004902.1">
    <property type="protein sequence ID" value="ENSPMAP00000004883.1"/>
    <property type="gene ID" value="ENSPMAG00000004437.1"/>
</dbReference>
<protein>
    <submittedName>
        <fullName evidence="6">Uncharacterized protein</fullName>
    </submittedName>
</protein>
<evidence type="ECO:0000256" key="5">
    <source>
        <dbReference type="SAM" id="MobiDB-lite"/>
    </source>
</evidence>
<dbReference type="InterPro" id="IPR036322">
    <property type="entry name" value="WD40_repeat_dom_sf"/>
</dbReference>
<dbReference type="HOGENOM" id="CLU_000288_57_18_1"/>
<name>S4RI51_PETMA</name>
<feature type="repeat" description="WD" evidence="3">
    <location>
        <begin position="457"/>
        <end position="498"/>
    </location>
</feature>
<dbReference type="PRINTS" id="PR00320">
    <property type="entry name" value="GPROTEINBRPT"/>
</dbReference>
<feature type="repeat" description="WD" evidence="3">
    <location>
        <begin position="415"/>
        <end position="456"/>
    </location>
</feature>
<evidence type="ECO:0000256" key="3">
    <source>
        <dbReference type="PROSITE-ProRule" id="PRU00221"/>
    </source>
</evidence>
<dbReference type="FunFam" id="2.130.10.10:FF:001313">
    <property type="entry name" value="Predicted protein"/>
    <property type="match status" value="1"/>
</dbReference>
<dbReference type="Gene3D" id="2.130.10.10">
    <property type="entry name" value="YVTN repeat-like/Quinoprotein amine dehydrogenase"/>
    <property type="match status" value="2"/>
</dbReference>
<proteinExistence type="predicted"/>
<feature type="coiled-coil region" evidence="4">
    <location>
        <begin position="115"/>
        <end position="205"/>
    </location>
</feature>
<feature type="repeat" description="WD" evidence="3">
    <location>
        <begin position="331"/>
        <end position="372"/>
    </location>
</feature>
<evidence type="ECO:0000313" key="6">
    <source>
        <dbReference type="Ensembl" id="ENSPMAP00000004883.1"/>
    </source>
</evidence>
<dbReference type="GO" id="GO:0035082">
    <property type="term" value="P:axoneme assembly"/>
    <property type="evidence" value="ECO:0007669"/>
    <property type="project" value="TreeGrafter"/>
</dbReference>
<dbReference type="OMA" id="VSDDETW"/>
<dbReference type="PROSITE" id="PS50294">
    <property type="entry name" value="WD_REPEATS_REGION"/>
    <property type="match status" value="5"/>
</dbReference>